<dbReference type="GO" id="GO:0016301">
    <property type="term" value="F:kinase activity"/>
    <property type="evidence" value="ECO:0007669"/>
    <property type="project" value="UniProtKB-KW"/>
</dbReference>
<sequence length="268" mass="30545">MICETRLSRLDRPTEVGRTKPLRAAVLDNLENEHEIVLKVSDGPECSIEGLANELIGSLLAADLGLPVCKPFLVRIDRDFLEAVTDPSLKMRLQNSCPVAFGSEHAGVQWRRWLPSDRLSRNQIDQAISVLAFDGFIGNSDRSPRNSNMLVKDQLWRLIDHESAFRFRMKLFPRCEPWSPGNLAMMCNYGADSEHIFAQQLSGKRELDLTPIRAQWADLSDVRLAQYDAVLPSEWDGVRPFITEALEHIKRVRDQIDHCIREVERVLS</sequence>
<protein>
    <submittedName>
        <fullName evidence="2">HipA family kinase</fullName>
    </submittedName>
</protein>
<keyword evidence="3" id="KW-1185">Reference proteome</keyword>
<proteinExistence type="predicted"/>
<dbReference type="EMBL" id="JBHSNB010000001">
    <property type="protein sequence ID" value="MFC5584787.1"/>
    <property type="molecule type" value="Genomic_DNA"/>
</dbReference>
<evidence type="ECO:0000259" key="1">
    <source>
        <dbReference type="Pfam" id="PF20613"/>
    </source>
</evidence>
<feature type="domain" description="HipA-like kinase" evidence="1">
    <location>
        <begin position="43"/>
        <end position="167"/>
    </location>
</feature>
<accession>A0ABW0T6F8</accession>
<name>A0ABW0T6F8_9HYPH</name>
<gene>
    <name evidence="2" type="ORF">ACFPOD_06670</name>
</gene>
<keyword evidence="2" id="KW-0808">Transferase</keyword>
<dbReference type="Pfam" id="PF20613">
    <property type="entry name" value="HipA_2"/>
    <property type="match status" value="1"/>
</dbReference>
<organism evidence="2 3">
    <name type="scientific">Nitratireductor kimnyeongensis</name>
    <dbReference type="NCBI Taxonomy" id="430679"/>
    <lineage>
        <taxon>Bacteria</taxon>
        <taxon>Pseudomonadati</taxon>
        <taxon>Pseudomonadota</taxon>
        <taxon>Alphaproteobacteria</taxon>
        <taxon>Hyphomicrobiales</taxon>
        <taxon>Phyllobacteriaceae</taxon>
        <taxon>Nitratireductor</taxon>
    </lineage>
</organism>
<keyword evidence="2" id="KW-0418">Kinase</keyword>
<dbReference type="InterPro" id="IPR046748">
    <property type="entry name" value="HipA_2"/>
</dbReference>
<comment type="caution">
    <text evidence="2">The sequence shown here is derived from an EMBL/GenBank/DDBJ whole genome shotgun (WGS) entry which is preliminary data.</text>
</comment>
<dbReference type="RefSeq" id="WP_223019449.1">
    <property type="nucleotide sequence ID" value="NZ_CP078143.1"/>
</dbReference>
<evidence type="ECO:0000313" key="2">
    <source>
        <dbReference type="EMBL" id="MFC5584787.1"/>
    </source>
</evidence>
<reference evidence="3" key="1">
    <citation type="journal article" date="2019" name="Int. J. Syst. Evol. Microbiol.">
        <title>The Global Catalogue of Microorganisms (GCM) 10K type strain sequencing project: providing services to taxonomists for standard genome sequencing and annotation.</title>
        <authorList>
            <consortium name="The Broad Institute Genomics Platform"/>
            <consortium name="The Broad Institute Genome Sequencing Center for Infectious Disease"/>
            <person name="Wu L."/>
            <person name="Ma J."/>
        </authorList>
    </citation>
    <scope>NUCLEOTIDE SEQUENCE [LARGE SCALE GENOMIC DNA]</scope>
    <source>
        <strain evidence="3">JCM 3366</strain>
    </source>
</reference>
<dbReference type="Proteomes" id="UP001596107">
    <property type="component" value="Unassembled WGS sequence"/>
</dbReference>
<evidence type="ECO:0000313" key="3">
    <source>
        <dbReference type="Proteomes" id="UP001596107"/>
    </source>
</evidence>